<proteinExistence type="predicted"/>
<dbReference type="EMBL" id="JAAOAM010000085">
    <property type="protein sequence ID" value="KAF5549779.1"/>
    <property type="molecule type" value="Genomic_DNA"/>
</dbReference>
<dbReference type="Proteomes" id="UP000522262">
    <property type="component" value="Unassembled WGS sequence"/>
</dbReference>
<reference evidence="1 2" key="1">
    <citation type="submission" date="2020-05" db="EMBL/GenBank/DDBJ databases">
        <title>Identification and distribution of gene clusters putatively required for synthesis of sphingolipid metabolism inhibitors in phylogenetically diverse species of the filamentous fungus Fusarium.</title>
        <authorList>
            <person name="Kim H.-S."/>
            <person name="Busman M."/>
            <person name="Brown D.W."/>
            <person name="Divon H."/>
            <person name="Uhlig S."/>
            <person name="Proctor R.H."/>
        </authorList>
    </citation>
    <scope>NUCLEOTIDE SEQUENCE [LARGE SCALE GENOMIC DNA]</scope>
    <source>
        <strain evidence="1 2">NRRL 53147</strain>
    </source>
</reference>
<protein>
    <submittedName>
        <fullName evidence="1">Uncharacterized protein</fullName>
    </submittedName>
</protein>
<comment type="caution">
    <text evidence="1">The sequence shown here is derived from an EMBL/GenBank/DDBJ whole genome shotgun (WGS) entry which is preliminary data.</text>
</comment>
<gene>
    <name evidence="1" type="ORF">FMEXI_4029</name>
</gene>
<keyword evidence="2" id="KW-1185">Reference proteome</keyword>
<evidence type="ECO:0000313" key="1">
    <source>
        <dbReference type="EMBL" id="KAF5549779.1"/>
    </source>
</evidence>
<evidence type="ECO:0000313" key="2">
    <source>
        <dbReference type="Proteomes" id="UP000522262"/>
    </source>
</evidence>
<dbReference type="AlphaFoldDB" id="A0A8H5J6K9"/>
<name>A0A8H5J6K9_9HYPO</name>
<organism evidence="1 2">
    <name type="scientific">Fusarium mexicanum</name>
    <dbReference type="NCBI Taxonomy" id="751941"/>
    <lineage>
        <taxon>Eukaryota</taxon>
        <taxon>Fungi</taxon>
        <taxon>Dikarya</taxon>
        <taxon>Ascomycota</taxon>
        <taxon>Pezizomycotina</taxon>
        <taxon>Sordariomycetes</taxon>
        <taxon>Hypocreomycetidae</taxon>
        <taxon>Hypocreales</taxon>
        <taxon>Nectriaceae</taxon>
        <taxon>Fusarium</taxon>
        <taxon>Fusarium fujikuroi species complex</taxon>
    </lineage>
</organism>
<accession>A0A8H5J6K9</accession>
<sequence length="455" mass="53289">MDPFSSLPAEVRVKILGSIPSYATTARLIRASPIMLTQYTATESMNLREYLSQLFGTDAHDHELLQDALAVIYLSETYDVDQICDLVRKWEAKTLPLPFHRGDNDMVTKLRLLFERLSEFIDDYLSKATAQNTAEAYLQPPRRTYIDTVDPQRITLHDLNAQERLRFFKAFIKFEGLCKFNNQKVRHAPARIGSNKALEFSSWEKKALMCVYEYIKASYSAMYVQCAGAHTFKDYEKTCYDLRQNRCRSAFFVETMCYDPQYPFIRYGPSHYADNLPKELPWSGFDVLSHLMMEVKAVHEPTWIGGMCSRYDWRCCTWAQHIVRRIEETSSLEDLSSLARRYSPANTEANPVKRAHRTIHQQRAWVFFDDTRLCPGQEAHFPTEEEVKTEEERLTYERKMNAMKQWQEFRDKKRSKPPEYKPTVKKPDFLVDTKCYSYGLIPPPFFALPEARHRG</sequence>